<dbReference type="Proteomes" id="UP000318416">
    <property type="component" value="Unassembled WGS sequence"/>
</dbReference>
<dbReference type="OrthoDB" id="5182530at2"/>
<organism evidence="1 2">
    <name type="scientific">Kitasatospora atroaurantiaca</name>
    <dbReference type="NCBI Taxonomy" id="285545"/>
    <lineage>
        <taxon>Bacteria</taxon>
        <taxon>Bacillati</taxon>
        <taxon>Actinomycetota</taxon>
        <taxon>Actinomycetes</taxon>
        <taxon>Kitasatosporales</taxon>
        <taxon>Streptomycetaceae</taxon>
        <taxon>Kitasatospora</taxon>
    </lineage>
</organism>
<proteinExistence type="predicted"/>
<dbReference type="InterPro" id="IPR011008">
    <property type="entry name" value="Dimeric_a/b-barrel"/>
</dbReference>
<dbReference type="AlphaFoldDB" id="A0A561F002"/>
<gene>
    <name evidence="1" type="ORF">FB465_6357</name>
</gene>
<sequence>MFVRTIYATGDPAELDGAVEGLSTEGRKLLSEQPGFRGFGLVVDRELGKLAAASWWETAEARTASDEKLRGRREQLVTPFARTLATDNWEGVVARPPKDLAAGAWFRMIRLELDPSAAGLLAETFEKTALPKLQAMPGFAGGSLLLNEARDRGVVGVFWADRNALAASRAAVASLRGETTAKARVVTRSLEEFEVVFASVPQPS</sequence>
<accession>A0A561F002</accession>
<keyword evidence="2" id="KW-1185">Reference proteome</keyword>
<dbReference type="EMBL" id="VIVR01000001">
    <property type="protein sequence ID" value="TWE21190.1"/>
    <property type="molecule type" value="Genomic_DNA"/>
</dbReference>
<reference evidence="1 2" key="1">
    <citation type="submission" date="2019-06" db="EMBL/GenBank/DDBJ databases">
        <title>Sequencing the genomes of 1000 actinobacteria strains.</title>
        <authorList>
            <person name="Klenk H.-P."/>
        </authorList>
    </citation>
    <scope>NUCLEOTIDE SEQUENCE [LARGE SCALE GENOMIC DNA]</scope>
    <source>
        <strain evidence="1 2">DSM 41649</strain>
    </source>
</reference>
<dbReference type="RefSeq" id="WP_145795990.1">
    <property type="nucleotide sequence ID" value="NZ_BAAABR010000008.1"/>
</dbReference>
<comment type="caution">
    <text evidence="1">The sequence shown here is derived from an EMBL/GenBank/DDBJ whole genome shotgun (WGS) entry which is preliminary data.</text>
</comment>
<evidence type="ECO:0008006" key="3">
    <source>
        <dbReference type="Google" id="ProtNLM"/>
    </source>
</evidence>
<dbReference type="SUPFAM" id="SSF54909">
    <property type="entry name" value="Dimeric alpha+beta barrel"/>
    <property type="match status" value="2"/>
</dbReference>
<name>A0A561F002_9ACTN</name>
<evidence type="ECO:0000313" key="2">
    <source>
        <dbReference type="Proteomes" id="UP000318416"/>
    </source>
</evidence>
<evidence type="ECO:0000313" key="1">
    <source>
        <dbReference type="EMBL" id="TWE21190.1"/>
    </source>
</evidence>
<protein>
    <recommendedName>
        <fullName evidence="3">Antibiotic biosynthesis monooxygenase</fullName>
    </recommendedName>
</protein>